<dbReference type="PROSITE" id="PS50082">
    <property type="entry name" value="WD_REPEATS_2"/>
    <property type="match status" value="4"/>
</dbReference>
<feature type="repeat" description="WD" evidence="3">
    <location>
        <begin position="815"/>
        <end position="841"/>
    </location>
</feature>
<sequence>MSLFTLDVSPIRFVLSYCLAHRGCRSLPRDVGRSEGFVFSLLGNSNSARGVVPQSSTSPSSPVLEQPCSTDNLIQPQSHHSTPRRTIQSTPATSPSLIPSTRTRLELEEGDDSPNTSASPAYSPSSTSLSYLHPSTGALYTSQTLLDPRRDQVDPESTRARKRQRIDSLSSVTSVERSLFHEDSFQSLQQDSNNMRLTDADEDSTISVSYESVNEAGPSSSVAITNGRNGVSKTNGFAGPYTNGTSKARLHDGVDSLGPEKSRSVISRVSLPGSTLYDDSHVDREEFIRLVIQSLRDVGYIESAATLEAESGYIMETPEVSEFRQCILDGAWASAESALMRLGVSEEGIWEAKLMISQQKYLELLEARKTGAALNILRHELAPLIVDMEHLHSLSSLLMCSDAEDLRSRAEWDGVSGTSRRRLLANLQRLSYLTLKAAQILTPKIGHIPSSVMIPQRRFSTLLDQAFLYQQNRCLYHNSSANSRTFSLYTDHMCDKSVFPTVTTAILEIHSDEVWNLEWSHSGNFLATASKDKSAIIWRIGSDRDPNTREYSPQHILREHAYHVGCVAWSPNDSILLTASESTIKMWNARTGVCMHVLDGHEEVVTGLAWLPDGIGFISAGLDRKIILWDIDGKQRETWGRAPMRVTDIAITPDFTRLVAVGMSDTPPTPATVNPTPPDAVTPPVGTTTAANAKKPENRFIVYDLTTKQVEQSIALDGESTSVKISHDSRFALINSASEAGSSLLLTAPLFPLHLSYRNRVPSIHLVLRIPPIEIDPLPPIHTRHPSNIDGNVYIWHRDSGELLEVLSGHGNGSVNAVAWNPHNERMFASCSDDGTIRIWEPSPTGQMGESVEVGEYGEVAVDVKGKGKGRERWNGDGVDVGTGTGGPSASL</sequence>
<dbReference type="PANTHER" id="PTHR22838:SF0">
    <property type="entry name" value="WD REPEAT-CONTAINING PROTEIN 26"/>
    <property type="match status" value="1"/>
</dbReference>
<dbReference type="Pfam" id="PF00400">
    <property type="entry name" value="WD40"/>
    <property type="match status" value="4"/>
</dbReference>
<feature type="compositionally biased region" description="Low complexity" evidence="4">
    <location>
        <begin position="51"/>
        <end position="63"/>
    </location>
</feature>
<dbReference type="PROSITE" id="PS50294">
    <property type="entry name" value="WD_REPEATS_REGION"/>
    <property type="match status" value="3"/>
</dbReference>
<feature type="repeat" description="WD" evidence="3">
    <location>
        <begin position="557"/>
        <end position="597"/>
    </location>
</feature>
<name>A0AAD5YA12_9APHY</name>
<gene>
    <name evidence="5" type="ORF">NLI96_g9597</name>
</gene>
<feature type="region of interest" description="Disordered" evidence="4">
    <location>
        <begin position="48"/>
        <end position="173"/>
    </location>
</feature>
<feature type="compositionally biased region" description="Pro residues" evidence="4">
    <location>
        <begin position="668"/>
        <end position="681"/>
    </location>
</feature>
<comment type="caution">
    <text evidence="5">The sequence shown here is derived from an EMBL/GenBank/DDBJ whole genome shotgun (WGS) entry which is preliminary data.</text>
</comment>
<dbReference type="InterPro" id="IPR001680">
    <property type="entry name" value="WD40_rpt"/>
</dbReference>
<reference evidence="5" key="1">
    <citation type="submission" date="2022-07" db="EMBL/GenBank/DDBJ databases">
        <title>Genome Sequence of Physisporinus lineatus.</title>
        <authorList>
            <person name="Buettner E."/>
        </authorList>
    </citation>
    <scope>NUCLEOTIDE SEQUENCE</scope>
    <source>
        <strain evidence="5">VT162</strain>
    </source>
</reference>
<keyword evidence="6" id="KW-1185">Reference proteome</keyword>
<dbReference type="InterPro" id="IPR036322">
    <property type="entry name" value="WD40_repeat_dom_sf"/>
</dbReference>
<dbReference type="Proteomes" id="UP001212997">
    <property type="component" value="Unassembled WGS sequence"/>
</dbReference>
<feature type="repeat" description="WD" evidence="3">
    <location>
        <begin position="507"/>
        <end position="548"/>
    </location>
</feature>
<keyword evidence="2" id="KW-0677">Repeat</keyword>
<accession>A0AAD5YA12</accession>
<feature type="region of interest" description="Disordered" evidence="4">
    <location>
        <begin position="668"/>
        <end position="690"/>
    </location>
</feature>
<proteinExistence type="predicted"/>
<keyword evidence="1 3" id="KW-0853">WD repeat</keyword>
<organism evidence="5 6">
    <name type="scientific">Meripilus lineatus</name>
    <dbReference type="NCBI Taxonomy" id="2056292"/>
    <lineage>
        <taxon>Eukaryota</taxon>
        <taxon>Fungi</taxon>
        <taxon>Dikarya</taxon>
        <taxon>Basidiomycota</taxon>
        <taxon>Agaricomycotina</taxon>
        <taxon>Agaricomycetes</taxon>
        <taxon>Polyporales</taxon>
        <taxon>Meripilaceae</taxon>
        <taxon>Meripilus</taxon>
    </lineage>
</organism>
<feature type="compositionally biased region" description="Polar residues" evidence="4">
    <location>
        <begin position="67"/>
        <end position="102"/>
    </location>
</feature>
<feature type="compositionally biased region" description="Basic and acidic residues" evidence="4">
    <location>
        <begin position="147"/>
        <end position="159"/>
    </location>
</feature>
<evidence type="ECO:0000256" key="1">
    <source>
        <dbReference type="ARBA" id="ARBA00022574"/>
    </source>
</evidence>
<evidence type="ECO:0000256" key="2">
    <source>
        <dbReference type="ARBA" id="ARBA00022737"/>
    </source>
</evidence>
<feature type="repeat" description="WD" evidence="3">
    <location>
        <begin position="598"/>
        <end position="632"/>
    </location>
</feature>
<dbReference type="EMBL" id="JANAWD010000493">
    <property type="protein sequence ID" value="KAJ3478673.1"/>
    <property type="molecule type" value="Genomic_DNA"/>
</dbReference>
<dbReference type="SMART" id="SM00320">
    <property type="entry name" value="WD40"/>
    <property type="match status" value="4"/>
</dbReference>
<evidence type="ECO:0000256" key="3">
    <source>
        <dbReference type="PROSITE-ProRule" id="PRU00221"/>
    </source>
</evidence>
<feature type="region of interest" description="Disordered" evidence="4">
    <location>
        <begin position="867"/>
        <end position="892"/>
    </location>
</feature>
<dbReference type="Gene3D" id="2.130.10.10">
    <property type="entry name" value="YVTN repeat-like/Quinoprotein amine dehydrogenase"/>
    <property type="match status" value="2"/>
</dbReference>
<feature type="compositionally biased region" description="Gly residues" evidence="4">
    <location>
        <begin position="879"/>
        <end position="892"/>
    </location>
</feature>
<evidence type="ECO:0008006" key="7">
    <source>
        <dbReference type="Google" id="ProtNLM"/>
    </source>
</evidence>
<dbReference type="PROSITE" id="PS50896">
    <property type="entry name" value="LISH"/>
    <property type="match status" value="1"/>
</dbReference>
<dbReference type="Pfam" id="PF23627">
    <property type="entry name" value="LisH_WDR26"/>
    <property type="match status" value="1"/>
</dbReference>
<feature type="compositionally biased region" description="Low complexity" evidence="4">
    <location>
        <begin position="113"/>
        <end position="135"/>
    </location>
</feature>
<evidence type="ECO:0000313" key="6">
    <source>
        <dbReference type="Proteomes" id="UP001212997"/>
    </source>
</evidence>
<dbReference type="PANTHER" id="PTHR22838">
    <property type="entry name" value="WD REPEAT PROTEIN 26-RELATED"/>
    <property type="match status" value="1"/>
</dbReference>
<evidence type="ECO:0000313" key="5">
    <source>
        <dbReference type="EMBL" id="KAJ3478673.1"/>
    </source>
</evidence>
<dbReference type="SUPFAM" id="SSF50978">
    <property type="entry name" value="WD40 repeat-like"/>
    <property type="match status" value="1"/>
</dbReference>
<dbReference type="InterPro" id="IPR006594">
    <property type="entry name" value="LisH"/>
</dbReference>
<evidence type="ECO:0000256" key="4">
    <source>
        <dbReference type="SAM" id="MobiDB-lite"/>
    </source>
</evidence>
<protein>
    <recommendedName>
        <fullName evidence="7">WD40 repeat-like protein</fullName>
    </recommendedName>
</protein>
<feature type="compositionally biased region" description="Polar residues" evidence="4">
    <location>
        <begin position="185"/>
        <end position="196"/>
    </location>
</feature>
<feature type="region of interest" description="Disordered" evidence="4">
    <location>
        <begin position="184"/>
        <end position="203"/>
    </location>
</feature>
<dbReference type="InterPro" id="IPR051350">
    <property type="entry name" value="WD_repeat-ST_regulator"/>
</dbReference>
<dbReference type="InterPro" id="IPR015943">
    <property type="entry name" value="WD40/YVTN_repeat-like_dom_sf"/>
</dbReference>
<dbReference type="AlphaFoldDB" id="A0AAD5YA12"/>